<proteinExistence type="predicted"/>
<evidence type="ECO:0000256" key="2">
    <source>
        <dbReference type="SAM" id="Phobius"/>
    </source>
</evidence>
<keyword evidence="2" id="KW-0812">Transmembrane</keyword>
<organism evidence="3 4">
    <name type="scientific">Kineococcus xinjiangensis</name>
    <dbReference type="NCBI Taxonomy" id="512762"/>
    <lineage>
        <taxon>Bacteria</taxon>
        <taxon>Bacillati</taxon>
        <taxon>Actinomycetota</taxon>
        <taxon>Actinomycetes</taxon>
        <taxon>Kineosporiales</taxon>
        <taxon>Kineosporiaceae</taxon>
        <taxon>Kineococcus</taxon>
    </lineage>
</organism>
<feature type="transmembrane region" description="Helical" evidence="2">
    <location>
        <begin position="12"/>
        <end position="35"/>
    </location>
</feature>
<protein>
    <submittedName>
        <fullName evidence="3">MYXO-CTERM domain-containing protein</fullName>
    </submittedName>
</protein>
<evidence type="ECO:0000313" key="4">
    <source>
        <dbReference type="Proteomes" id="UP000239485"/>
    </source>
</evidence>
<comment type="caution">
    <text evidence="3">The sequence shown here is derived from an EMBL/GenBank/DDBJ whole genome shotgun (WGS) entry which is preliminary data.</text>
</comment>
<keyword evidence="4" id="KW-1185">Reference proteome</keyword>
<dbReference type="Proteomes" id="UP000239485">
    <property type="component" value="Unassembled WGS sequence"/>
</dbReference>
<keyword evidence="2" id="KW-0472">Membrane</keyword>
<evidence type="ECO:0000256" key="1">
    <source>
        <dbReference type="SAM" id="MobiDB-lite"/>
    </source>
</evidence>
<feature type="transmembrane region" description="Helical" evidence="2">
    <location>
        <begin position="96"/>
        <end position="115"/>
    </location>
</feature>
<gene>
    <name evidence="3" type="ORF">CLV92_101530</name>
</gene>
<dbReference type="AlphaFoldDB" id="A0A2S6IWU0"/>
<name>A0A2S6IWU0_9ACTN</name>
<keyword evidence="2" id="KW-1133">Transmembrane helix</keyword>
<feature type="compositionally biased region" description="Low complexity" evidence="1">
    <location>
        <begin position="50"/>
        <end position="62"/>
    </location>
</feature>
<accession>A0A2S6IWU0</accession>
<feature type="region of interest" description="Disordered" evidence="1">
    <location>
        <begin position="50"/>
        <end position="73"/>
    </location>
</feature>
<sequence>MVRRPGRGASPLPVLLRPLLLVVVVAGLLGMHVLAGGHGSAEHGSGLRVTATASASHPHAAAQHGTTSPLAAPSGAPVPLEHVVAGGQDADDAPPGTVECFLFLAAAGLALLAALRRVALRPAAFVLVVPGSVWRPSLRHRGPPPWAWPRFALCVLRT</sequence>
<dbReference type="EMBL" id="PTJD01000001">
    <property type="protein sequence ID" value="PPK98829.1"/>
    <property type="molecule type" value="Genomic_DNA"/>
</dbReference>
<evidence type="ECO:0000313" key="3">
    <source>
        <dbReference type="EMBL" id="PPK98829.1"/>
    </source>
</evidence>
<reference evidence="3 4" key="1">
    <citation type="submission" date="2018-02" db="EMBL/GenBank/DDBJ databases">
        <title>Genomic Encyclopedia of Archaeal and Bacterial Type Strains, Phase II (KMG-II): from individual species to whole genera.</title>
        <authorList>
            <person name="Goeker M."/>
        </authorList>
    </citation>
    <scope>NUCLEOTIDE SEQUENCE [LARGE SCALE GENOMIC DNA]</scope>
    <source>
        <strain evidence="3 4">DSM 22857</strain>
    </source>
</reference>